<dbReference type="InterPro" id="IPR003385">
    <property type="entry name" value="Glyco_hydro_77"/>
</dbReference>
<evidence type="ECO:0000256" key="4">
    <source>
        <dbReference type="ARBA" id="ARBA00020295"/>
    </source>
</evidence>
<proteinExistence type="inferred from homology"/>
<reference evidence="11 12" key="1">
    <citation type="submission" date="2016-10" db="EMBL/GenBank/DDBJ databases">
        <authorList>
            <person name="de Groot N.N."/>
        </authorList>
    </citation>
    <scope>NUCLEOTIDE SEQUENCE [LARGE SCALE GENOMIC DNA]</scope>
    <source>
        <strain evidence="11 12">DSM 9179</strain>
    </source>
</reference>
<dbReference type="EC" id="2.4.1.25" evidence="3 10"/>
<evidence type="ECO:0000256" key="9">
    <source>
        <dbReference type="ARBA" id="ARBA00031501"/>
    </source>
</evidence>
<evidence type="ECO:0000256" key="1">
    <source>
        <dbReference type="ARBA" id="ARBA00000439"/>
    </source>
</evidence>
<dbReference type="AlphaFoldDB" id="A0A1I0R7P9"/>
<organism evidence="11 12">
    <name type="scientific">[Clostridium] fimetarium</name>
    <dbReference type="NCBI Taxonomy" id="99656"/>
    <lineage>
        <taxon>Bacteria</taxon>
        <taxon>Bacillati</taxon>
        <taxon>Bacillota</taxon>
        <taxon>Clostridia</taxon>
        <taxon>Lachnospirales</taxon>
        <taxon>Lachnospiraceae</taxon>
    </lineage>
</organism>
<dbReference type="Gene3D" id="3.20.20.80">
    <property type="entry name" value="Glycosidases"/>
    <property type="match status" value="1"/>
</dbReference>
<comment type="catalytic activity">
    <reaction evidence="1 10">
        <text>Transfers a segment of a (1-&gt;4)-alpha-D-glucan to a new position in an acceptor, which may be glucose or a (1-&gt;4)-alpha-D-glucan.</text>
        <dbReference type="EC" id="2.4.1.25"/>
    </reaction>
</comment>
<evidence type="ECO:0000256" key="2">
    <source>
        <dbReference type="ARBA" id="ARBA00005684"/>
    </source>
</evidence>
<evidence type="ECO:0000256" key="10">
    <source>
        <dbReference type="RuleBase" id="RU361207"/>
    </source>
</evidence>
<evidence type="ECO:0000256" key="6">
    <source>
        <dbReference type="ARBA" id="ARBA00022679"/>
    </source>
</evidence>
<protein>
    <recommendedName>
        <fullName evidence="4 10">4-alpha-glucanotransferase</fullName>
        <ecNumber evidence="3 10">2.4.1.25</ecNumber>
    </recommendedName>
    <alternativeName>
        <fullName evidence="8 10">Amylomaltase</fullName>
    </alternativeName>
    <alternativeName>
        <fullName evidence="9 10">Disproportionating enzyme</fullName>
    </alternativeName>
</protein>
<name>A0A1I0R7P9_9FIRM</name>
<evidence type="ECO:0000256" key="7">
    <source>
        <dbReference type="ARBA" id="ARBA00023277"/>
    </source>
</evidence>
<comment type="similarity">
    <text evidence="2 10">Belongs to the disproportionating enzyme family.</text>
</comment>
<dbReference type="RefSeq" id="WP_092455512.1">
    <property type="nucleotide sequence ID" value="NZ_FOJI01000012.1"/>
</dbReference>
<evidence type="ECO:0000256" key="8">
    <source>
        <dbReference type="ARBA" id="ARBA00031423"/>
    </source>
</evidence>
<dbReference type="Pfam" id="PF02446">
    <property type="entry name" value="Glyco_hydro_77"/>
    <property type="match status" value="1"/>
</dbReference>
<dbReference type="GO" id="GO:0005975">
    <property type="term" value="P:carbohydrate metabolic process"/>
    <property type="evidence" value="ECO:0007669"/>
    <property type="project" value="InterPro"/>
</dbReference>
<dbReference type="SUPFAM" id="SSF51445">
    <property type="entry name" value="(Trans)glycosidases"/>
    <property type="match status" value="1"/>
</dbReference>
<dbReference type="InterPro" id="IPR017853">
    <property type="entry name" value="GH"/>
</dbReference>
<keyword evidence="6 10" id="KW-0808">Transferase</keyword>
<keyword evidence="12" id="KW-1185">Reference proteome</keyword>
<dbReference type="NCBIfam" id="TIGR00217">
    <property type="entry name" value="malQ"/>
    <property type="match status" value="1"/>
</dbReference>
<dbReference type="Proteomes" id="UP000199701">
    <property type="component" value="Unassembled WGS sequence"/>
</dbReference>
<dbReference type="OrthoDB" id="9811841at2"/>
<evidence type="ECO:0000313" key="12">
    <source>
        <dbReference type="Proteomes" id="UP000199701"/>
    </source>
</evidence>
<keyword evidence="5 10" id="KW-0328">Glycosyltransferase</keyword>
<gene>
    <name evidence="11" type="ORF">SAMN05421659_112128</name>
</gene>
<accession>A0A1I0R7P9</accession>
<keyword evidence="7 10" id="KW-0119">Carbohydrate metabolism</keyword>
<dbReference type="EMBL" id="FOJI01000012">
    <property type="protein sequence ID" value="SEW36739.1"/>
    <property type="molecule type" value="Genomic_DNA"/>
</dbReference>
<sequence>MGNQTKCQKFNRSAGILMAISSISSPYGIGTFGKAAYEFIDFVKNADHKYWQVLPLGPTGYGDSPYQTCSIYAGNPYYIDLDILVEEGLLTKSYVLSFDWGDDILENQSYVDYEKIFLSRFLVLATAFENFKSRQMENGCKEYDDFVALNNDWLEDYSLYMACKAYFGYSDWNKWDDEVKYREPAALLKYKAMLAKEIEFWEFCQFEFFKQWNKLKNYANEKGIEIIGDIPIYTALDSADVWVNTEIFQLDEKLEPTMVAGVPPDAFTSLGQKWGNPIYDWDAMEKDNFVWWKKRMEKSAQLYDVIRIDHFIGIVKYYTIPAQCPDARIGEYKIGPGKKLTDVINSAIKDKKIIAENLGVAIPEVEELLKENDYTVMEVLEFAFDGNSDNPHIPYNYEKNSVVYGGTHDNETLQGFFNERNDQELEYAYDYLGTRDKNLIVDHVFRAAYGSVANVVIFQVQDVLKLDNSARMNFPSTLGDNWKWRLRSEQLNETHSNYLKHLARIFGRK</sequence>
<dbReference type="GO" id="GO:0004134">
    <property type="term" value="F:4-alpha-glucanotransferase activity"/>
    <property type="evidence" value="ECO:0007669"/>
    <property type="project" value="UniProtKB-EC"/>
</dbReference>
<dbReference type="PANTHER" id="PTHR32438">
    <property type="entry name" value="4-ALPHA-GLUCANOTRANSFERASE DPE1, CHLOROPLASTIC/AMYLOPLASTIC"/>
    <property type="match status" value="1"/>
</dbReference>
<dbReference type="STRING" id="99656.SAMN05421659_112128"/>
<evidence type="ECO:0000256" key="3">
    <source>
        <dbReference type="ARBA" id="ARBA00012560"/>
    </source>
</evidence>
<evidence type="ECO:0000313" key="11">
    <source>
        <dbReference type="EMBL" id="SEW36739.1"/>
    </source>
</evidence>
<evidence type="ECO:0000256" key="5">
    <source>
        <dbReference type="ARBA" id="ARBA00022676"/>
    </source>
</evidence>
<dbReference type="PANTHER" id="PTHR32438:SF5">
    <property type="entry name" value="4-ALPHA-GLUCANOTRANSFERASE DPE1, CHLOROPLASTIC_AMYLOPLASTIC"/>
    <property type="match status" value="1"/>
</dbReference>
<dbReference type="NCBIfam" id="NF011080">
    <property type="entry name" value="PRK14508.1-3"/>
    <property type="match status" value="1"/>
</dbReference>